<evidence type="ECO:0000313" key="2">
    <source>
        <dbReference type="EMBL" id="KAK5975924.1"/>
    </source>
</evidence>
<gene>
    <name evidence="2" type="ORF">GCK32_002402</name>
</gene>
<name>A0AAN8FGI7_TRICO</name>
<proteinExistence type="predicted"/>
<dbReference type="EMBL" id="WIXE01012431">
    <property type="protein sequence ID" value="KAK5975924.1"/>
    <property type="molecule type" value="Genomic_DNA"/>
</dbReference>
<reference evidence="2 3" key="1">
    <citation type="submission" date="2019-10" db="EMBL/GenBank/DDBJ databases">
        <title>Assembly and Annotation for the nematode Trichostrongylus colubriformis.</title>
        <authorList>
            <person name="Martin J."/>
        </authorList>
    </citation>
    <scope>NUCLEOTIDE SEQUENCE [LARGE SCALE GENOMIC DNA]</scope>
    <source>
        <strain evidence="2">G859</strain>
        <tissue evidence="2">Whole worm</tissue>
    </source>
</reference>
<protein>
    <submittedName>
        <fullName evidence="2">Uncharacterized protein</fullName>
    </submittedName>
</protein>
<comment type="caution">
    <text evidence="2">The sequence shown here is derived from an EMBL/GenBank/DDBJ whole genome shotgun (WGS) entry which is preliminary data.</text>
</comment>
<organism evidence="2 3">
    <name type="scientific">Trichostrongylus colubriformis</name>
    <name type="common">Black scour worm</name>
    <dbReference type="NCBI Taxonomy" id="6319"/>
    <lineage>
        <taxon>Eukaryota</taxon>
        <taxon>Metazoa</taxon>
        <taxon>Ecdysozoa</taxon>
        <taxon>Nematoda</taxon>
        <taxon>Chromadorea</taxon>
        <taxon>Rhabditida</taxon>
        <taxon>Rhabditina</taxon>
        <taxon>Rhabditomorpha</taxon>
        <taxon>Strongyloidea</taxon>
        <taxon>Trichostrongylidae</taxon>
        <taxon>Trichostrongylus</taxon>
    </lineage>
</organism>
<feature type="region of interest" description="Disordered" evidence="1">
    <location>
        <begin position="144"/>
        <end position="174"/>
    </location>
</feature>
<feature type="compositionally biased region" description="Basic and acidic residues" evidence="1">
    <location>
        <begin position="144"/>
        <end position="161"/>
    </location>
</feature>
<accession>A0AAN8FGI7</accession>
<dbReference type="Proteomes" id="UP001331761">
    <property type="component" value="Unassembled WGS sequence"/>
</dbReference>
<dbReference type="AlphaFoldDB" id="A0AAN8FGI7"/>
<evidence type="ECO:0000313" key="3">
    <source>
        <dbReference type="Proteomes" id="UP001331761"/>
    </source>
</evidence>
<evidence type="ECO:0000256" key="1">
    <source>
        <dbReference type="SAM" id="MobiDB-lite"/>
    </source>
</evidence>
<keyword evidence="3" id="KW-1185">Reference proteome</keyword>
<sequence>MRSLEYLVRRGIDILEKAQLCGGLVSTNVHVLAPIDTKERYERQDDPHPLTWVYTKMAGANDSIINLKEMEIVVKNSFMMIRTGLGQEPQKYKSTELAVLLGWQYDDWHGTPIKKLLTTTELKNMEAGRMIWGFLRLEDMLKNPEKGNGRKRMAEKTEKTTTKMARSELANEEE</sequence>